<sequence>MDEIARLAEKTGLVGEELRAFIKEQQDVLVKGLMERRHAGRGEELSMAKSSYPSFRGRGTSSRGRFTSNQFSRGGRGYHRGAAGFKQMGNSYHAASSSFMKSPNQQKKALRLFSGTVNGKHCSVLRDTGCNCVGVSKRLLLPDDYLGKKEKCKLFMGEVELDTVAVHISTPFYEGKVVGFALDDPIADVVLGNIDGLDDKPLLDTLDLPGNDDGDHKGDKTRNQNDGVTTLAAVSTRSSTKQLSSSDQGTGQAGNDTHTDSLTALLKDLNSDTFRKEQLSDPNLLQIRNKATNNDTYALHDGLIYKIQHTNQPLDVLPIPGAQNVISDALSRIH</sequence>
<name>A0AAE0ZRZ8_9GAST</name>
<evidence type="ECO:0000313" key="3">
    <source>
        <dbReference type="Proteomes" id="UP001283361"/>
    </source>
</evidence>
<gene>
    <name evidence="2" type="ORF">RRG08_049026</name>
</gene>
<feature type="region of interest" description="Disordered" evidence="1">
    <location>
        <begin position="205"/>
        <end position="258"/>
    </location>
</feature>
<dbReference type="AlphaFoldDB" id="A0AAE0ZRZ8"/>
<protein>
    <submittedName>
        <fullName evidence="2">Uncharacterized protein</fullName>
    </submittedName>
</protein>
<feature type="compositionally biased region" description="Polar residues" evidence="1">
    <location>
        <begin position="247"/>
        <end position="258"/>
    </location>
</feature>
<reference evidence="2" key="1">
    <citation type="journal article" date="2023" name="G3 (Bethesda)">
        <title>A reference genome for the long-term kleptoplast-retaining sea slug Elysia crispata morphotype clarki.</title>
        <authorList>
            <person name="Eastman K.E."/>
            <person name="Pendleton A.L."/>
            <person name="Shaikh M.A."/>
            <person name="Suttiyut T."/>
            <person name="Ogas R."/>
            <person name="Tomko P."/>
            <person name="Gavelis G."/>
            <person name="Widhalm J.R."/>
            <person name="Wisecaver J.H."/>
        </authorList>
    </citation>
    <scope>NUCLEOTIDE SEQUENCE</scope>
    <source>
        <strain evidence="2">ECLA1</strain>
    </source>
</reference>
<comment type="caution">
    <text evidence="2">The sequence shown here is derived from an EMBL/GenBank/DDBJ whole genome shotgun (WGS) entry which is preliminary data.</text>
</comment>
<feature type="compositionally biased region" description="Basic and acidic residues" evidence="1">
    <location>
        <begin position="213"/>
        <end position="223"/>
    </location>
</feature>
<organism evidence="2 3">
    <name type="scientific">Elysia crispata</name>
    <name type="common">lettuce slug</name>
    <dbReference type="NCBI Taxonomy" id="231223"/>
    <lineage>
        <taxon>Eukaryota</taxon>
        <taxon>Metazoa</taxon>
        <taxon>Spiralia</taxon>
        <taxon>Lophotrochozoa</taxon>
        <taxon>Mollusca</taxon>
        <taxon>Gastropoda</taxon>
        <taxon>Heterobranchia</taxon>
        <taxon>Euthyneura</taxon>
        <taxon>Panpulmonata</taxon>
        <taxon>Sacoglossa</taxon>
        <taxon>Placobranchoidea</taxon>
        <taxon>Plakobranchidae</taxon>
        <taxon>Elysia</taxon>
    </lineage>
</organism>
<dbReference type="EMBL" id="JAWDGP010003424">
    <property type="protein sequence ID" value="KAK3774370.1"/>
    <property type="molecule type" value="Genomic_DNA"/>
</dbReference>
<evidence type="ECO:0000256" key="1">
    <source>
        <dbReference type="SAM" id="MobiDB-lite"/>
    </source>
</evidence>
<feature type="compositionally biased region" description="Low complexity" evidence="1">
    <location>
        <begin position="54"/>
        <end position="68"/>
    </location>
</feature>
<accession>A0AAE0ZRZ8</accession>
<proteinExistence type="predicted"/>
<dbReference type="Proteomes" id="UP001283361">
    <property type="component" value="Unassembled WGS sequence"/>
</dbReference>
<keyword evidence="3" id="KW-1185">Reference proteome</keyword>
<evidence type="ECO:0000313" key="2">
    <source>
        <dbReference type="EMBL" id="KAK3774370.1"/>
    </source>
</evidence>
<feature type="region of interest" description="Disordered" evidence="1">
    <location>
        <begin position="42"/>
        <end position="75"/>
    </location>
</feature>
<feature type="compositionally biased region" description="Low complexity" evidence="1">
    <location>
        <begin position="235"/>
        <end position="246"/>
    </location>
</feature>